<dbReference type="EMBL" id="EU236701">
    <property type="protein sequence ID" value="ABW76479.1"/>
    <property type="molecule type" value="Genomic_DNA"/>
</dbReference>
<feature type="transmembrane region" description="Helical" evidence="16">
    <location>
        <begin position="341"/>
        <end position="363"/>
    </location>
</feature>
<dbReference type="GO" id="GO:0015990">
    <property type="term" value="P:electron transport coupled proton transport"/>
    <property type="evidence" value="ECO:0007669"/>
    <property type="project" value="TreeGrafter"/>
</dbReference>
<feature type="transmembrane region" description="Helical" evidence="16">
    <location>
        <begin position="249"/>
        <end position="267"/>
    </location>
</feature>
<feature type="transmembrane region" description="Helical" evidence="16">
    <location>
        <begin position="274"/>
        <end position="294"/>
    </location>
</feature>
<dbReference type="InterPro" id="IPR001750">
    <property type="entry name" value="ND/Mrp_TM"/>
</dbReference>
<feature type="transmembrane region" description="Helical" evidence="16">
    <location>
        <begin position="12"/>
        <end position="33"/>
    </location>
</feature>
<feature type="transmembrane region" description="Helical" evidence="16">
    <location>
        <begin position="117"/>
        <end position="136"/>
    </location>
</feature>
<evidence type="ECO:0000256" key="15">
    <source>
        <dbReference type="ARBA" id="ARBA00049551"/>
    </source>
</evidence>
<keyword evidence="7" id="KW-0999">Mitochondrion inner membrane</keyword>
<feature type="transmembrane region" description="Helical" evidence="16">
    <location>
        <begin position="383"/>
        <end position="402"/>
    </location>
</feature>
<organism evidence="20">
    <name type="scientific">Terebellides stroemii</name>
    <dbReference type="NCBI Taxonomy" id="1037239"/>
    <lineage>
        <taxon>Eukaryota</taxon>
        <taxon>Metazoa</taxon>
        <taxon>Spiralia</taxon>
        <taxon>Lophotrochozoa</taxon>
        <taxon>Annelida</taxon>
        <taxon>Polychaeta</taxon>
        <taxon>Sedentaria</taxon>
        <taxon>Canalipalpata</taxon>
        <taxon>Terebellida</taxon>
        <taxon>Terebelliformia</taxon>
        <taxon>Trichobranchidae</taxon>
        <taxon>Terebellides</taxon>
    </lineage>
</organism>
<comment type="function">
    <text evidence="16">Core subunit of the mitochondrial membrane respiratory chain NADH dehydrogenase (Complex I) which catalyzes electron transfer from NADH through the respiratory chain, using ubiquinone as an electron acceptor. Essential for the catalytic activity and assembly of complex I.</text>
</comment>
<evidence type="ECO:0000256" key="6">
    <source>
        <dbReference type="ARBA" id="ARBA00022692"/>
    </source>
</evidence>
<feature type="domain" description="NADH:quinone oxidoreductase/Mrp antiporter transmembrane" evidence="17">
    <location>
        <begin position="113"/>
        <end position="383"/>
    </location>
</feature>
<dbReference type="Pfam" id="PF06455">
    <property type="entry name" value="NADH5_C"/>
    <property type="match status" value="1"/>
</dbReference>
<feature type="transmembrane region" description="Helical" evidence="16">
    <location>
        <begin position="216"/>
        <end position="237"/>
    </location>
</feature>
<keyword evidence="10 16" id="KW-1133">Transmembrane helix</keyword>
<evidence type="ECO:0000256" key="2">
    <source>
        <dbReference type="ARBA" id="ARBA00012944"/>
    </source>
</evidence>
<feature type="transmembrane region" description="Helical" evidence="16">
    <location>
        <begin position="300"/>
        <end position="320"/>
    </location>
</feature>
<keyword evidence="13 16" id="KW-0496">Mitochondrion</keyword>
<keyword evidence="8" id="KW-1278">Translocase</keyword>
<sequence length="574" mass="64483">MTYFKMPQSPAILYSYLMFTLSFLIFPISLFLMFKNQSIFIQWEMFYIFSSPIFFPILFDPYGMLFSSVVLFISANVLKFAETYMSGDPFLNRFIALIVLFILSMNMLIYFPHMMTLLLGWDGLGLVSFILVIYYSNPKSLSAGMITALTNRIGDAFILISIGWSLNNSHWIITNMWQSNMSNFIILSILIAAMTKSAQMPFSSWLPAAMAAPTPVSALVHSSTLVTAGVFLLIRFYPFLSSLKLFNTLLLITASMTMLMAGLSALTESDFKKIIALSTLSQLGVMMASLAMGFPTLTLFHLLTHAMFKALLFVCAGSMIHFHLHDQDLRKINNMSIQTPLTMACFLIANLSLCGSPFLAGFYSKDFILEISLFSPMNSMALLMFYIATGVTAAYTVRFLMYSMWSAPSSPPIHNIFDKDPNIFVPALLLTMGAIFSGSSINWWLAPIDQESFLPLQYKLLPLLVTIIGALLSMLFFSSFSPTLINMNLSHNASCSMWFLVPLSSQAPMSSFLPLAHNFQKLLDHGWVEMMGGQGIFTLFSKYYLNPLKVQKSSPNIFIHLSSLMLIPLMFFFL</sequence>
<feature type="transmembrane region" description="Helical" evidence="16">
    <location>
        <begin position="90"/>
        <end position="111"/>
    </location>
</feature>
<dbReference type="GO" id="GO:0042773">
    <property type="term" value="P:ATP synthesis coupled electron transport"/>
    <property type="evidence" value="ECO:0007669"/>
    <property type="project" value="InterPro"/>
</dbReference>
<dbReference type="EC" id="7.1.1.2" evidence="2 16"/>
<dbReference type="CTD" id="4540"/>
<evidence type="ECO:0000256" key="9">
    <source>
        <dbReference type="ARBA" id="ARBA00022982"/>
    </source>
</evidence>
<dbReference type="PANTHER" id="PTHR42829:SF2">
    <property type="entry name" value="NADH-UBIQUINONE OXIDOREDUCTASE CHAIN 5"/>
    <property type="match status" value="1"/>
</dbReference>
<accession>B3TJX3</accession>
<evidence type="ECO:0000256" key="13">
    <source>
        <dbReference type="ARBA" id="ARBA00023128"/>
    </source>
</evidence>
<comment type="subcellular location">
    <subcellularLocation>
        <location evidence="1">Mitochondrion inner membrane</location>
        <topology evidence="1">Multi-pass membrane protein</topology>
    </subcellularLocation>
</comment>
<feature type="transmembrane region" description="Helical" evidence="16">
    <location>
        <begin position="53"/>
        <end position="78"/>
    </location>
</feature>
<evidence type="ECO:0000313" key="20">
    <source>
        <dbReference type="EMBL" id="ABW76479.1"/>
    </source>
</evidence>
<evidence type="ECO:0000259" key="17">
    <source>
        <dbReference type="Pfam" id="PF00361"/>
    </source>
</evidence>
<evidence type="ECO:0000259" key="18">
    <source>
        <dbReference type="Pfam" id="PF00662"/>
    </source>
</evidence>
<feature type="domain" description="NADH-Ubiquinone oxidoreductase (complex I) chain 5 N-terminal" evidence="18">
    <location>
        <begin position="53"/>
        <end position="94"/>
    </location>
</feature>
<evidence type="ECO:0000256" key="1">
    <source>
        <dbReference type="ARBA" id="ARBA00004448"/>
    </source>
</evidence>
<dbReference type="GeneID" id="6407543"/>
<keyword evidence="4 16" id="KW-0813">Transport</keyword>
<feature type="transmembrane region" description="Helical" evidence="16">
    <location>
        <begin position="423"/>
        <end position="446"/>
    </location>
</feature>
<dbReference type="Pfam" id="PF00361">
    <property type="entry name" value="Proton_antipo_M"/>
    <property type="match status" value="1"/>
</dbReference>
<dbReference type="GO" id="GO:0008137">
    <property type="term" value="F:NADH dehydrogenase (ubiquinone) activity"/>
    <property type="evidence" value="ECO:0007669"/>
    <property type="project" value="UniProtKB-EC"/>
</dbReference>
<reference evidence="20" key="1">
    <citation type="journal article" date="2008" name="Gene">
        <title>Phylogenetic information from three mitochondrial genomes of Terebelliformia (Annelida) worms and duplication of the methionine tRNA.</title>
        <authorList>
            <person name="Zhong M."/>
            <person name="Struck T.H."/>
            <person name="Halanych K.M."/>
        </authorList>
    </citation>
    <scope>NUCLEOTIDE SEQUENCE</scope>
</reference>
<gene>
    <name evidence="20" type="primary">ND5</name>
</gene>
<dbReference type="InterPro" id="IPR010934">
    <property type="entry name" value="NADH_DH_su5_C"/>
</dbReference>
<feature type="transmembrane region" description="Helical" evidence="16">
    <location>
        <begin position="176"/>
        <end position="195"/>
    </location>
</feature>
<feature type="domain" description="NADH dehydrogenase subunit 5 C-terminal" evidence="19">
    <location>
        <begin position="395"/>
        <end position="572"/>
    </location>
</feature>
<dbReference type="Pfam" id="PF00662">
    <property type="entry name" value="Proton_antipo_N"/>
    <property type="match status" value="1"/>
</dbReference>
<evidence type="ECO:0000256" key="4">
    <source>
        <dbReference type="ARBA" id="ARBA00022448"/>
    </source>
</evidence>
<feature type="transmembrane region" description="Helical" evidence="16">
    <location>
        <begin position="557"/>
        <end position="573"/>
    </location>
</feature>
<evidence type="ECO:0000256" key="10">
    <source>
        <dbReference type="ARBA" id="ARBA00022989"/>
    </source>
</evidence>
<dbReference type="AlphaFoldDB" id="B3TJX3"/>
<geneLocation type="mitochondrion" evidence="20"/>
<dbReference type="GO" id="GO:0003954">
    <property type="term" value="F:NADH dehydrogenase activity"/>
    <property type="evidence" value="ECO:0007669"/>
    <property type="project" value="TreeGrafter"/>
</dbReference>
<proteinExistence type="inferred from homology"/>
<protein>
    <recommendedName>
        <fullName evidence="3 16">NADH-ubiquinone oxidoreductase chain 5</fullName>
        <ecNumber evidence="2 16">7.1.1.2</ecNumber>
    </recommendedName>
</protein>
<dbReference type="InterPro" id="IPR003945">
    <property type="entry name" value="NU5C-like"/>
</dbReference>
<keyword evidence="5" id="KW-0679">Respiratory chain</keyword>
<dbReference type="InterPro" id="IPR001516">
    <property type="entry name" value="Proton_antipo_N"/>
</dbReference>
<dbReference type="RefSeq" id="YP_001994399.1">
    <property type="nucleotide sequence ID" value="NC_011014.1"/>
</dbReference>
<comment type="catalytic activity">
    <reaction evidence="15 16">
        <text>a ubiquinone + NADH + 5 H(+)(in) = a ubiquinol + NAD(+) + 4 H(+)(out)</text>
        <dbReference type="Rhea" id="RHEA:29091"/>
        <dbReference type="Rhea" id="RHEA-COMP:9565"/>
        <dbReference type="Rhea" id="RHEA-COMP:9566"/>
        <dbReference type="ChEBI" id="CHEBI:15378"/>
        <dbReference type="ChEBI" id="CHEBI:16389"/>
        <dbReference type="ChEBI" id="CHEBI:17976"/>
        <dbReference type="ChEBI" id="CHEBI:57540"/>
        <dbReference type="ChEBI" id="CHEBI:57945"/>
        <dbReference type="EC" id="7.1.1.2"/>
    </reaction>
</comment>
<keyword evidence="12 16" id="KW-0830">Ubiquinone</keyword>
<evidence type="ECO:0000256" key="3">
    <source>
        <dbReference type="ARBA" id="ARBA00021096"/>
    </source>
</evidence>
<evidence type="ECO:0000256" key="14">
    <source>
        <dbReference type="ARBA" id="ARBA00023136"/>
    </source>
</evidence>
<dbReference type="PANTHER" id="PTHR42829">
    <property type="entry name" value="NADH-UBIQUINONE OXIDOREDUCTASE CHAIN 5"/>
    <property type="match status" value="1"/>
</dbReference>
<feature type="transmembrane region" description="Helical" evidence="16">
    <location>
        <begin position="458"/>
        <end position="477"/>
    </location>
</feature>
<evidence type="ECO:0000259" key="19">
    <source>
        <dbReference type="Pfam" id="PF06455"/>
    </source>
</evidence>
<keyword evidence="6 16" id="KW-0812">Transmembrane</keyword>
<evidence type="ECO:0000256" key="8">
    <source>
        <dbReference type="ARBA" id="ARBA00022967"/>
    </source>
</evidence>
<evidence type="ECO:0000256" key="12">
    <source>
        <dbReference type="ARBA" id="ARBA00023075"/>
    </source>
</evidence>
<name>B3TJX3_9ANNE</name>
<dbReference type="PRINTS" id="PR01434">
    <property type="entry name" value="NADHDHGNASE5"/>
</dbReference>
<evidence type="ECO:0000256" key="5">
    <source>
        <dbReference type="ARBA" id="ARBA00022660"/>
    </source>
</evidence>
<evidence type="ECO:0000256" key="11">
    <source>
        <dbReference type="ARBA" id="ARBA00023027"/>
    </source>
</evidence>
<keyword evidence="11 16" id="KW-0520">NAD</keyword>
<evidence type="ECO:0000256" key="7">
    <source>
        <dbReference type="ARBA" id="ARBA00022792"/>
    </source>
</evidence>
<dbReference type="GO" id="GO:0005743">
    <property type="term" value="C:mitochondrial inner membrane"/>
    <property type="evidence" value="ECO:0007669"/>
    <property type="project" value="UniProtKB-SubCell"/>
</dbReference>
<keyword evidence="14 16" id="KW-0472">Membrane</keyword>
<evidence type="ECO:0000256" key="16">
    <source>
        <dbReference type="RuleBase" id="RU003404"/>
    </source>
</evidence>
<comment type="similarity">
    <text evidence="16">Belongs to the complex I subunit 5 family.</text>
</comment>
<keyword evidence="9" id="KW-0249">Electron transport</keyword>